<dbReference type="SUPFAM" id="SSF46966">
    <property type="entry name" value="Spectrin repeat"/>
    <property type="match status" value="3"/>
</dbReference>
<reference evidence="4 5" key="1">
    <citation type="submission" date="2024-04" db="EMBL/GenBank/DDBJ databases">
        <authorList>
            <person name="Waldvogel A.-M."/>
            <person name="Schoenle A."/>
        </authorList>
    </citation>
    <scope>NUCLEOTIDE SEQUENCE [LARGE SCALE GENOMIC DNA]</scope>
</reference>
<dbReference type="Gene3D" id="1.20.58.60">
    <property type="match status" value="4"/>
</dbReference>
<dbReference type="SMART" id="SM00150">
    <property type="entry name" value="SPEC"/>
    <property type="match status" value="3"/>
</dbReference>
<proteinExistence type="predicted"/>
<evidence type="ECO:0000256" key="3">
    <source>
        <dbReference type="SAM" id="Coils"/>
    </source>
</evidence>
<evidence type="ECO:0000313" key="4">
    <source>
        <dbReference type="EMBL" id="CAL1586521.1"/>
    </source>
</evidence>
<dbReference type="EMBL" id="OZ035839">
    <property type="protein sequence ID" value="CAL1586521.1"/>
    <property type="molecule type" value="Genomic_DNA"/>
</dbReference>
<feature type="coiled-coil region" evidence="3">
    <location>
        <begin position="367"/>
        <end position="394"/>
    </location>
</feature>
<evidence type="ECO:0000313" key="5">
    <source>
        <dbReference type="Proteomes" id="UP001497482"/>
    </source>
</evidence>
<evidence type="ECO:0000256" key="2">
    <source>
        <dbReference type="ARBA" id="ARBA00023203"/>
    </source>
</evidence>
<dbReference type="PANTHER" id="PTHR11915">
    <property type="entry name" value="SPECTRIN/FILAMIN RELATED CYTOSKELETAL PROTEIN"/>
    <property type="match status" value="1"/>
</dbReference>
<sequence>MMELTAHQSSVGNVLQAGNQLIAQGHLTEEEEEEIREQMSLLNSRWESLRVASMDRQARLHEVLMDLQQQQLQQLSDWLTKTEARIRNIETEPGAKDMDTYKELIEQHKELQNDLEAEQVKVNSLTHMVVVVDENSGDNATAALEVQLQSLGERWAAVCRWTEERWHKLQEVLMIWQQLQSDQSLFKDWLTEKEEALNNVQTSNFKDQSEMNTNLRQLAILKEDMERKKRTLDQLSDAGQDVVSLLRSPEAGAKIEVDTEELTHRWDNLVQKLEDYSFQVMEAVADAGMTPMEEQVTVDASAVKVLSSTEDQDVAPPAPPKKRLLETEPQVRQVFENKLSEYLCWIKAWKTSTQTLASGNLEIASNTTDIRGKLNELEKELNSKEASVGQVIQEGRGLVEQLEREGVNMEVVRGELELLQTDWDVCVRERQAAEDRVQTQSRHSAVSAELSHVDQALNRHDDWIHSTPADTRDGQELRQLSQEAKSRLDDVSSLGPRLERLSTEAGPSLRDTVVLVSAHHASTLQQLQGKEEQISTALH</sequence>
<gene>
    <name evidence="4" type="ORF">KC01_LOCUS16569</name>
</gene>
<keyword evidence="1" id="KW-0677">Repeat</keyword>
<feature type="coiled-coil region" evidence="3">
    <location>
        <begin position="98"/>
        <end position="128"/>
    </location>
</feature>
<keyword evidence="2" id="KW-0009">Actin-binding</keyword>
<accession>A0AAV2KBP9</accession>
<dbReference type="InterPro" id="IPR002017">
    <property type="entry name" value="Spectrin_repeat"/>
</dbReference>
<evidence type="ECO:0008006" key="6">
    <source>
        <dbReference type="Google" id="ProtNLM"/>
    </source>
</evidence>
<evidence type="ECO:0000256" key="1">
    <source>
        <dbReference type="ARBA" id="ARBA00022737"/>
    </source>
</evidence>
<dbReference type="CDD" id="cd00176">
    <property type="entry name" value="SPEC"/>
    <property type="match status" value="1"/>
</dbReference>
<dbReference type="FunFam" id="1.20.58.60:FF:000118">
    <property type="entry name" value="Dystrophin"/>
    <property type="match status" value="1"/>
</dbReference>
<dbReference type="GO" id="GO:0003779">
    <property type="term" value="F:actin binding"/>
    <property type="evidence" value="ECO:0007669"/>
    <property type="project" value="UniProtKB-KW"/>
</dbReference>
<dbReference type="InterPro" id="IPR018159">
    <property type="entry name" value="Spectrin/alpha-actinin"/>
</dbReference>
<keyword evidence="3" id="KW-0175">Coiled coil</keyword>
<dbReference type="Pfam" id="PF00435">
    <property type="entry name" value="Spectrin"/>
    <property type="match status" value="3"/>
</dbReference>
<keyword evidence="5" id="KW-1185">Reference proteome</keyword>
<organism evidence="4 5">
    <name type="scientific">Knipowitschia caucasica</name>
    <name type="common">Caucasian dwarf goby</name>
    <name type="synonym">Pomatoschistus caucasicus</name>
    <dbReference type="NCBI Taxonomy" id="637954"/>
    <lineage>
        <taxon>Eukaryota</taxon>
        <taxon>Metazoa</taxon>
        <taxon>Chordata</taxon>
        <taxon>Craniata</taxon>
        <taxon>Vertebrata</taxon>
        <taxon>Euteleostomi</taxon>
        <taxon>Actinopterygii</taxon>
        <taxon>Neopterygii</taxon>
        <taxon>Teleostei</taxon>
        <taxon>Neoteleostei</taxon>
        <taxon>Acanthomorphata</taxon>
        <taxon>Gobiaria</taxon>
        <taxon>Gobiiformes</taxon>
        <taxon>Gobioidei</taxon>
        <taxon>Gobiidae</taxon>
        <taxon>Gobiinae</taxon>
        <taxon>Knipowitschia</taxon>
    </lineage>
</organism>
<dbReference type="AlphaFoldDB" id="A0AAV2KBP9"/>
<name>A0AAV2KBP9_KNICA</name>
<dbReference type="Proteomes" id="UP001497482">
    <property type="component" value="Chromosome 17"/>
</dbReference>
<protein>
    <recommendedName>
        <fullName evidence="6">UTRO</fullName>
    </recommendedName>
</protein>